<sequence length="121" mass="13276">MNHIDISAWGDEPPQFIQLLAKAVAETSRADVARRIKISRSTVSTLLINRYPSPSTEKIEAKIMAALGKVQCPTMGEIDSSKCQTTRLRPFMSTNAQAIAQFKACANCPLNPNCKGAHHEH</sequence>
<proteinExistence type="predicted"/>
<dbReference type="OrthoDB" id="7358102at2"/>
<protein>
    <submittedName>
        <fullName evidence="1">Uncharacterized protein</fullName>
    </submittedName>
</protein>
<dbReference type="RefSeq" id="WP_055464688.1">
    <property type="nucleotide sequence ID" value="NZ_CYHG01000020.1"/>
</dbReference>
<dbReference type="STRING" id="1137284.GCA_001418205_03693"/>
<dbReference type="Proteomes" id="UP000182769">
    <property type="component" value="Unassembled WGS sequence"/>
</dbReference>
<name>A0A0K6ITL4_9GAMM</name>
<dbReference type="CDD" id="cd00093">
    <property type="entry name" value="HTH_XRE"/>
    <property type="match status" value="1"/>
</dbReference>
<organism evidence="1 2">
    <name type="scientific">Marinomonas fungiae</name>
    <dbReference type="NCBI Taxonomy" id="1137284"/>
    <lineage>
        <taxon>Bacteria</taxon>
        <taxon>Pseudomonadati</taxon>
        <taxon>Pseudomonadota</taxon>
        <taxon>Gammaproteobacteria</taxon>
        <taxon>Oceanospirillales</taxon>
        <taxon>Oceanospirillaceae</taxon>
        <taxon>Marinomonas</taxon>
    </lineage>
</organism>
<dbReference type="EMBL" id="CYHG01000020">
    <property type="protein sequence ID" value="CUB06647.1"/>
    <property type="molecule type" value="Genomic_DNA"/>
</dbReference>
<evidence type="ECO:0000313" key="1">
    <source>
        <dbReference type="EMBL" id="CUB06647.1"/>
    </source>
</evidence>
<keyword evidence="2" id="KW-1185">Reference proteome</keyword>
<dbReference type="InterPro" id="IPR001387">
    <property type="entry name" value="Cro/C1-type_HTH"/>
</dbReference>
<evidence type="ECO:0000313" key="2">
    <source>
        <dbReference type="Proteomes" id="UP000182769"/>
    </source>
</evidence>
<gene>
    <name evidence="1" type="ORF">Ga0061065_12026</name>
</gene>
<reference evidence="2" key="1">
    <citation type="submission" date="2015-08" db="EMBL/GenBank/DDBJ databases">
        <authorList>
            <person name="Varghese N."/>
        </authorList>
    </citation>
    <scope>NUCLEOTIDE SEQUENCE [LARGE SCALE GENOMIC DNA]</scope>
    <source>
        <strain evidence="2">JCM 18476</strain>
    </source>
</reference>
<accession>A0A0K6ITL4</accession>
<dbReference type="AlphaFoldDB" id="A0A0K6ITL4"/>